<proteinExistence type="predicted"/>
<protein>
    <submittedName>
        <fullName evidence="1">Uncharacterized protein</fullName>
    </submittedName>
</protein>
<dbReference type="Pfam" id="PF20092">
    <property type="entry name" value="DUF6483"/>
    <property type="match status" value="1"/>
</dbReference>
<dbReference type="InterPro" id="IPR045507">
    <property type="entry name" value="DUF6483"/>
</dbReference>
<organism evidence="1 2">
    <name type="scientific">Paenibacillus contaminans</name>
    <dbReference type="NCBI Taxonomy" id="450362"/>
    <lineage>
        <taxon>Bacteria</taxon>
        <taxon>Bacillati</taxon>
        <taxon>Bacillota</taxon>
        <taxon>Bacilli</taxon>
        <taxon>Bacillales</taxon>
        <taxon>Paenibacillaceae</taxon>
        <taxon>Paenibacillus</taxon>
    </lineage>
</organism>
<dbReference type="RefSeq" id="WP_113031466.1">
    <property type="nucleotide sequence ID" value="NZ_QMFB01000007.1"/>
</dbReference>
<keyword evidence="2" id="KW-1185">Reference proteome</keyword>
<dbReference type="AlphaFoldDB" id="A0A329MM53"/>
<evidence type="ECO:0000313" key="2">
    <source>
        <dbReference type="Proteomes" id="UP000250369"/>
    </source>
</evidence>
<dbReference type="OrthoDB" id="1905743at2"/>
<accession>A0A329MM53</accession>
<dbReference type="Proteomes" id="UP000250369">
    <property type="component" value="Unassembled WGS sequence"/>
</dbReference>
<dbReference type="EMBL" id="QMFB01000007">
    <property type="protein sequence ID" value="RAV20608.1"/>
    <property type="molecule type" value="Genomic_DNA"/>
</dbReference>
<name>A0A329MM53_9BACL</name>
<reference evidence="1 2" key="1">
    <citation type="journal article" date="2009" name="Int. J. Syst. Evol. Microbiol.">
        <title>Paenibacillus contaminans sp. nov., isolated from a contaminated laboratory plate.</title>
        <authorList>
            <person name="Chou J.H."/>
            <person name="Lee J.H."/>
            <person name="Lin M.C."/>
            <person name="Chang P.S."/>
            <person name="Arun A.B."/>
            <person name="Young C.C."/>
            <person name="Chen W.M."/>
        </authorList>
    </citation>
    <scope>NUCLEOTIDE SEQUENCE [LARGE SCALE GENOMIC DNA]</scope>
    <source>
        <strain evidence="1 2">CKOBP-6</strain>
    </source>
</reference>
<sequence length="225" mass="25772">MYSRDYLVRMIEQMTQTLGQLLGLKVERKEAQALLTINELWGKWFRLNSRLAGTLSEKDLISMLSVNGNVESVPLQMAGVLLKEEGDFFERQGHDDESYRRRVKSLQLFLAASENGTDKEPIDGNAHIDDLLASLRRYQLPESVCERLWRHFEREGQFAKAEDLLFEWIDMHRLSDGDFHAADAVAQGVAFYERLLSNEDDALEDGNLPRAEVLEGLRKLQTAAE</sequence>
<comment type="caution">
    <text evidence="1">The sequence shown here is derived from an EMBL/GenBank/DDBJ whole genome shotgun (WGS) entry which is preliminary data.</text>
</comment>
<gene>
    <name evidence="1" type="ORF">DQG23_13920</name>
</gene>
<evidence type="ECO:0000313" key="1">
    <source>
        <dbReference type="EMBL" id="RAV20608.1"/>
    </source>
</evidence>